<protein>
    <submittedName>
        <fullName evidence="1">Uncharacterized protein</fullName>
    </submittedName>
</protein>
<name>A0A7R8WXZ9_9CRUS</name>
<dbReference type="AlphaFoldDB" id="A0A7R8WXZ9"/>
<proteinExistence type="predicted"/>
<dbReference type="PANTHER" id="PTHR11412">
    <property type="entry name" value="MACROGLOBULIN / COMPLEMENT"/>
    <property type="match status" value="1"/>
</dbReference>
<feature type="non-terminal residue" evidence="1">
    <location>
        <position position="1"/>
    </location>
</feature>
<organism evidence="1">
    <name type="scientific">Cyprideis torosa</name>
    <dbReference type="NCBI Taxonomy" id="163714"/>
    <lineage>
        <taxon>Eukaryota</taxon>
        <taxon>Metazoa</taxon>
        <taxon>Ecdysozoa</taxon>
        <taxon>Arthropoda</taxon>
        <taxon>Crustacea</taxon>
        <taxon>Oligostraca</taxon>
        <taxon>Ostracoda</taxon>
        <taxon>Podocopa</taxon>
        <taxon>Podocopida</taxon>
        <taxon>Cytherocopina</taxon>
        <taxon>Cytheroidea</taxon>
        <taxon>Cytherideidae</taxon>
        <taxon>Cyprideis</taxon>
    </lineage>
</organism>
<feature type="non-terminal residue" evidence="1">
    <location>
        <position position="183"/>
    </location>
</feature>
<dbReference type="OrthoDB" id="6348147at2759"/>
<accession>A0A7R8WXZ9</accession>
<sequence length="183" mass="20051">DTVLALQALSTYAAQVYGKDYDLQVTVTGTGGEEGEEENIQINDERKMLLRTLKAKVPSEVKVKMSGQGCAIVQVIKVYGPLTLQPFSSCLLINETIVTLTFGPTTVTLSFQSNVRFNVESEGDNVSFALELNPDGCSLRRLDVCVTFLGPEQESNQVILEAQMPSGIVPDEFQLAQEEKKFP</sequence>
<dbReference type="InterPro" id="IPR050473">
    <property type="entry name" value="A2M/Complement_sys"/>
</dbReference>
<dbReference type="EMBL" id="OB687788">
    <property type="protein sequence ID" value="CAD7237411.1"/>
    <property type="molecule type" value="Genomic_DNA"/>
</dbReference>
<dbReference type="PANTHER" id="PTHR11412:SF171">
    <property type="entry name" value="PREGNANCY ZONE PROTEIN-LIKE PROTEIN"/>
    <property type="match status" value="1"/>
</dbReference>
<gene>
    <name evidence="1" type="ORF">CTOB1V02_LOCUS15226</name>
</gene>
<dbReference type="SUPFAM" id="SSF49410">
    <property type="entry name" value="Alpha-macroglobulin receptor domain"/>
    <property type="match status" value="1"/>
</dbReference>
<dbReference type="InterPro" id="IPR036595">
    <property type="entry name" value="A-macroglobulin_rcpt-bd_sf"/>
</dbReference>
<evidence type="ECO:0000313" key="1">
    <source>
        <dbReference type="EMBL" id="CAD7237411.1"/>
    </source>
</evidence>
<dbReference type="GO" id="GO:0005576">
    <property type="term" value="C:extracellular region"/>
    <property type="evidence" value="ECO:0007669"/>
    <property type="project" value="InterPro"/>
</dbReference>
<dbReference type="Gene3D" id="2.60.40.690">
    <property type="entry name" value="Alpha-macroglobulin, receptor-binding domain"/>
    <property type="match status" value="1"/>
</dbReference>
<reference evidence="1" key="1">
    <citation type="submission" date="2020-11" db="EMBL/GenBank/DDBJ databases">
        <authorList>
            <person name="Tran Van P."/>
        </authorList>
    </citation>
    <scope>NUCLEOTIDE SEQUENCE</scope>
</reference>